<feature type="transmembrane region" description="Helical" evidence="1">
    <location>
        <begin position="215"/>
        <end position="233"/>
    </location>
</feature>
<reference evidence="2" key="1">
    <citation type="submission" date="2022-12" db="EMBL/GenBank/DDBJ databases">
        <title>Whole genome sequence analysis of a duck derived balloon bacteium Aerococcus urinaeequi henan2020.</title>
        <authorList>
            <person name="Zhang H."/>
            <person name="Qiao H.X."/>
            <person name="Bian C.Z."/>
            <person name="Shu J.C."/>
        </authorList>
    </citation>
    <scope>NUCLEOTIDE SEQUENCE</scope>
    <source>
        <strain evidence="2">2020-HN-1</strain>
    </source>
</reference>
<feature type="transmembrane region" description="Helical" evidence="1">
    <location>
        <begin position="164"/>
        <end position="181"/>
    </location>
</feature>
<feature type="transmembrane region" description="Helical" evidence="1">
    <location>
        <begin position="30"/>
        <end position="48"/>
    </location>
</feature>
<feature type="transmembrane region" description="Helical" evidence="1">
    <location>
        <begin position="360"/>
        <end position="378"/>
    </location>
</feature>
<feature type="transmembrane region" description="Helical" evidence="1">
    <location>
        <begin position="385"/>
        <end position="408"/>
    </location>
</feature>
<dbReference type="Proteomes" id="UP001164714">
    <property type="component" value="Chromosome"/>
</dbReference>
<protein>
    <submittedName>
        <fullName evidence="2">Lantibiotic ABC transporter permease</fullName>
    </submittedName>
</protein>
<feature type="transmembrane region" description="Helical" evidence="1">
    <location>
        <begin position="187"/>
        <end position="203"/>
    </location>
</feature>
<organism evidence="2 3">
    <name type="scientific">Aerococcus urinaeequi</name>
    <dbReference type="NCBI Taxonomy" id="51665"/>
    <lineage>
        <taxon>Bacteria</taxon>
        <taxon>Bacillati</taxon>
        <taxon>Bacillota</taxon>
        <taxon>Bacilli</taxon>
        <taxon>Lactobacillales</taxon>
        <taxon>Aerococcaceae</taxon>
        <taxon>Aerococcus</taxon>
    </lineage>
</organism>
<evidence type="ECO:0000313" key="2">
    <source>
        <dbReference type="EMBL" id="WAT23990.1"/>
    </source>
</evidence>
<feature type="transmembrane region" description="Helical" evidence="1">
    <location>
        <begin position="54"/>
        <end position="73"/>
    </location>
</feature>
<feature type="transmembrane region" description="Helical" evidence="1">
    <location>
        <begin position="469"/>
        <end position="486"/>
    </location>
</feature>
<dbReference type="RefSeq" id="WP_269104603.1">
    <property type="nucleotide sequence ID" value="NZ_CP114063.1"/>
</dbReference>
<feature type="transmembrane region" description="Helical" evidence="1">
    <location>
        <begin position="6"/>
        <end position="23"/>
    </location>
</feature>
<keyword evidence="1" id="KW-0812">Transmembrane</keyword>
<feature type="transmembrane region" description="Helical" evidence="1">
    <location>
        <begin position="85"/>
        <end position="104"/>
    </location>
</feature>
<name>A0AA47GA47_9LACT</name>
<proteinExistence type="predicted"/>
<feature type="transmembrane region" description="Helical" evidence="1">
    <location>
        <begin position="137"/>
        <end position="157"/>
    </location>
</feature>
<feature type="transmembrane region" description="Helical" evidence="1">
    <location>
        <begin position="428"/>
        <end position="448"/>
    </location>
</feature>
<keyword evidence="1" id="KW-0472">Membrane</keyword>
<accession>A0AA47GA47</accession>
<keyword evidence="1" id="KW-1133">Transmembrane helix</keyword>
<dbReference type="AlphaFoldDB" id="A0AA47GA47"/>
<gene>
    <name evidence="2" type="ORF">OZ415_06920</name>
</gene>
<dbReference type="EMBL" id="CP114063">
    <property type="protein sequence ID" value="WAT23990.1"/>
    <property type="molecule type" value="Genomic_DNA"/>
</dbReference>
<feature type="transmembrane region" description="Helical" evidence="1">
    <location>
        <begin position="245"/>
        <end position="273"/>
    </location>
</feature>
<evidence type="ECO:0000256" key="1">
    <source>
        <dbReference type="SAM" id="Phobius"/>
    </source>
</evidence>
<evidence type="ECO:0000313" key="3">
    <source>
        <dbReference type="Proteomes" id="UP001164714"/>
    </source>
</evidence>
<sequence length="607" mass="69102">MMIIGLLVYALVIYGWAAWLKGVAHIEHRVSYVAACAWIIVVLYLAAFVDGLTTASLCLTVLGLAFAIGHLYQGIKNRHQNPFRISSIGIWLLFYAGIFIHIFLQIHLNHYDNYSHWATIVKFLYTEGRLPDVHDTIIAYTTYPMGSSLLVYFATYLAGYSDSVLMIGQFALILSCIYAMFSVVRDASRILILAMLFNIIAAFNHFNKAIRMNNLLVDFLLPLLALAGLAGIYKMRHNLKAMSIYTLLVVSALTLVKSSAIFFAAIILVYYLYESIRHLFRGKGKFKSSLLVLMTSVLSFMPIWLWNIHVKANFPVTKHEVSVTSYQEIFQAKDGTIIHQITDLFIDTITSLSTVSTQGIILVQVMMIGAYIIIRWGIGRKNPILWQLALIDIITIIYYIGIYAMFLFSMPTEEALYLAGFDRYASSMVIMALGLAGMFLARQIDYTFYEQRIDHRNFKSYKSIKTKKLYQYTSIFLLFSSVLLIMSESGGLLYNDVNYQTSIAGEISSITGNHMTLNDDRYLIVTPNKEVDNNFVGFFGKYWLYSPDVDGREDFNMSLAEFKDLIASYDKIMILEDHYTFNEMTELLNGQTYQPGIYTSQELLANN</sequence>
<feature type="transmembrane region" description="Helical" evidence="1">
    <location>
        <begin position="285"/>
        <end position="306"/>
    </location>
</feature>